<keyword evidence="3" id="KW-0697">Rotamase</keyword>
<protein>
    <recommendedName>
        <fullName evidence="3">peptidylprolyl isomerase</fullName>
        <ecNumber evidence="3">5.2.1.8</ecNumber>
    </recommendedName>
</protein>
<sequence length="324" mass="34998">MMLIVIQLAVVSLGLVVCAAAFHPVTRSSALSFPRAAFSHRQPYVSSTASPLPPLPGETVLLSTVAEAPAPAPPAAEAEEADAALAAGVAREEDVSRDGGVVKRVVREGYGKLAQGGGFVKLRYTGKLAETGRVFARGDDFRCMVADGSMIKGWDLALRTMKEGEVAEVVIAPKYAYGVKGVPPVIPPNAPLLFEIELTEYEGTPYDLKLGLNIDKIETDTEKKRKDKEKAEAALTDMEKFKNWLNSLQFFGVVTAGYRRGVPWYVNPLVLYPTWFFIVGVLFYVTFSLGGLNIGGPQQEQSPDSFSIIKTIIDGFKGGPQPDT</sequence>
<accession>A0A7S1JYH7</accession>
<keyword evidence="3" id="KW-0413">Isomerase</keyword>
<keyword evidence="4" id="KW-0472">Membrane</keyword>
<evidence type="ECO:0000256" key="3">
    <source>
        <dbReference type="PROSITE-ProRule" id="PRU00277"/>
    </source>
</evidence>
<dbReference type="EC" id="5.2.1.8" evidence="3"/>
<dbReference type="EMBL" id="HBGB01022462">
    <property type="protein sequence ID" value="CAD9057904.1"/>
    <property type="molecule type" value="Transcribed_RNA"/>
</dbReference>
<gene>
    <name evidence="7" type="ORF">VBRA1451_LOCUS12972</name>
</gene>
<dbReference type="SUPFAM" id="SSF54534">
    <property type="entry name" value="FKBP-like"/>
    <property type="match status" value="1"/>
</dbReference>
<dbReference type="GO" id="GO:0003755">
    <property type="term" value="F:peptidyl-prolyl cis-trans isomerase activity"/>
    <property type="evidence" value="ECO:0007669"/>
    <property type="project" value="UniProtKB-KW"/>
</dbReference>
<dbReference type="InterPro" id="IPR001179">
    <property type="entry name" value="PPIase_FKBP_dom"/>
</dbReference>
<keyword evidence="1" id="KW-0677">Repeat</keyword>
<dbReference type="InterPro" id="IPR046357">
    <property type="entry name" value="PPIase_dom_sf"/>
</dbReference>
<comment type="catalytic activity">
    <reaction evidence="3">
        <text>[protein]-peptidylproline (omega=180) = [protein]-peptidylproline (omega=0)</text>
        <dbReference type="Rhea" id="RHEA:16237"/>
        <dbReference type="Rhea" id="RHEA-COMP:10747"/>
        <dbReference type="Rhea" id="RHEA-COMP:10748"/>
        <dbReference type="ChEBI" id="CHEBI:83833"/>
        <dbReference type="ChEBI" id="CHEBI:83834"/>
        <dbReference type="EC" id="5.2.1.8"/>
    </reaction>
</comment>
<proteinExistence type="predicted"/>
<evidence type="ECO:0000313" key="7">
    <source>
        <dbReference type="EMBL" id="CAD9057904.1"/>
    </source>
</evidence>
<dbReference type="PANTHER" id="PTHR46674:SF1">
    <property type="entry name" value="INACTIVE PEPTIDYL-PROLYL CIS-TRANS ISOMERASE FKBP6"/>
    <property type="match status" value="1"/>
</dbReference>
<feature type="domain" description="PPIase FKBP-type" evidence="6">
    <location>
        <begin position="117"/>
        <end position="202"/>
    </location>
</feature>
<evidence type="ECO:0000256" key="5">
    <source>
        <dbReference type="SAM" id="SignalP"/>
    </source>
</evidence>
<feature type="signal peptide" evidence="5">
    <location>
        <begin position="1"/>
        <end position="21"/>
    </location>
</feature>
<dbReference type="Pfam" id="PF00254">
    <property type="entry name" value="FKBP_C"/>
    <property type="match status" value="1"/>
</dbReference>
<evidence type="ECO:0000256" key="2">
    <source>
        <dbReference type="ARBA" id="ARBA00022803"/>
    </source>
</evidence>
<organism evidence="7">
    <name type="scientific">Vitrella brassicaformis</name>
    <dbReference type="NCBI Taxonomy" id="1169539"/>
    <lineage>
        <taxon>Eukaryota</taxon>
        <taxon>Sar</taxon>
        <taxon>Alveolata</taxon>
        <taxon>Colpodellida</taxon>
        <taxon>Vitrellaceae</taxon>
        <taxon>Vitrella</taxon>
    </lineage>
</organism>
<feature type="transmembrane region" description="Helical" evidence="4">
    <location>
        <begin position="269"/>
        <end position="292"/>
    </location>
</feature>
<dbReference type="PROSITE" id="PS50059">
    <property type="entry name" value="FKBP_PPIASE"/>
    <property type="match status" value="1"/>
</dbReference>
<keyword evidence="5" id="KW-0732">Signal</keyword>
<evidence type="ECO:0000259" key="6">
    <source>
        <dbReference type="PROSITE" id="PS50059"/>
    </source>
</evidence>
<dbReference type="InterPro" id="IPR042282">
    <property type="entry name" value="FKBP6/shu"/>
</dbReference>
<keyword evidence="4" id="KW-0812">Transmembrane</keyword>
<keyword evidence="4" id="KW-1133">Transmembrane helix</keyword>
<dbReference type="PANTHER" id="PTHR46674">
    <property type="entry name" value="INACTIVE PEPTIDYL-PROLYL CIS-TRANS ISOMERASE FKBP6"/>
    <property type="match status" value="1"/>
</dbReference>
<keyword evidence="2" id="KW-0802">TPR repeat</keyword>
<evidence type="ECO:0000256" key="4">
    <source>
        <dbReference type="SAM" id="Phobius"/>
    </source>
</evidence>
<reference evidence="7" key="1">
    <citation type="submission" date="2021-01" db="EMBL/GenBank/DDBJ databases">
        <authorList>
            <person name="Corre E."/>
            <person name="Pelletier E."/>
            <person name="Niang G."/>
            <person name="Scheremetjew M."/>
            <person name="Finn R."/>
            <person name="Kale V."/>
            <person name="Holt S."/>
            <person name="Cochrane G."/>
            <person name="Meng A."/>
            <person name="Brown T."/>
            <person name="Cohen L."/>
        </authorList>
    </citation>
    <scope>NUCLEOTIDE SEQUENCE</scope>
    <source>
        <strain evidence="7">CCMP3346</strain>
    </source>
</reference>
<name>A0A7S1JYH7_9ALVE</name>
<evidence type="ECO:0000256" key="1">
    <source>
        <dbReference type="ARBA" id="ARBA00022737"/>
    </source>
</evidence>
<feature type="chain" id="PRO_5031488435" description="peptidylprolyl isomerase" evidence="5">
    <location>
        <begin position="22"/>
        <end position="324"/>
    </location>
</feature>
<dbReference type="AlphaFoldDB" id="A0A7S1JYH7"/>
<dbReference type="Gene3D" id="3.10.50.40">
    <property type="match status" value="1"/>
</dbReference>